<dbReference type="AlphaFoldDB" id="A0A1B0G4J3"/>
<dbReference type="Proteomes" id="UP000092444">
    <property type="component" value="Unassembled WGS sequence"/>
</dbReference>
<dbReference type="VEuPathDB" id="VectorBase:GMOY008240"/>
<feature type="region of interest" description="Disordered" evidence="1">
    <location>
        <begin position="1"/>
        <end position="107"/>
    </location>
</feature>
<dbReference type="EMBL" id="CCAG010011123">
    <property type="status" value="NOT_ANNOTATED_CDS"/>
    <property type="molecule type" value="Genomic_DNA"/>
</dbReference>
<keyword evidence="3" id="KW-1185">Reference proteome</keyword>
<reference evidence="2" key="1">
    <citation type="submission" date="2020-05" db="UniProtKB">
        <authorList>
            <consortium name="EnsemblMetazoa"/>
        </authorList>
    </citation>
    <scope>IDENTIFICATION</scope>
    <source>
        <strain evidence="2">Yale</strain>
    </source>
</reference>
<evidence type="ECO:0000313" key="3">
    <source>
        <dbReference type="Proteomes" id="UP000092444"/>
    </source>
</evidence>
<evidence type="ECO:0000256" key="1">
    <source>
        <dbReference type="SAM" id="MobiDB-lite"/>
    </source>
</evidence>
<evidence type="ECO:0000313" key="2">
    <source>
        <dbReference type="EnsemblMetazoa" id="GMOY008240-PA"/>
    </source>
</evidence>
<proteinExistence type="predicted"/>
<protein>
    <submittedName>
        <fullName evidence="2">Uncharacterized protein</fullName>
    </submittedName>
</protein>
<dbReference type="EnsemblMetazoa" id="GMOY008240-RA">
    <property type="protein sequence ID" value="GMOY008240-PA"/>
    <property type="gene ID" value="GMOY008240"/>
</dbReference>
<accession>A0A1B0G4J3</accession>
<feature type="compositionally biased region" description="Basic and acidic residues" evidence="1">
    <location>
        <begin position="60"/>
        <end position="76"/>
    </location>
</feature>
<dbReference type="STRING" id="37546.A0A1B0G4J3"/>
<sequence>MANTSDIHLEENGDNRSDAGKVQQKHVTSLVMSPKRCEEINFPSQSPVEPASDFSVNDSHNLKEGETCQEESKQTEDTGAISRRSNSDVIECTMRDSDGREQYSVLT</sequence>
<name>A0A1B0G4J3_GLOMM</name>
<organism evidence="2 3">
    <name type="scientific">Glossina morsitans morsitans</name>
    <name type="common">Savannah tsetse fly</name>
    <dbReference type="NCBI Taxonomy" id="37546"/>
    <lineage>
        <taxon>Eukaryota</taxon>
        <taxon>Metazoa</taxon>
        <taxon>Ecdysozoa</taxon>
        <taxon>Arthropoda</taxon>
        <taxon>Hexapoda</taxon>
        <taxon>Insecta</taxon>
        <taxon>Pterygota</taxon>
        <taxon>Neoptera</taxon>
        <taxon>Endopterygota</taxon>
        <taxon>Diptera</taxon>
        <taxon>Brachycera</taxon>
        <taxon>Muscomorpha</taxon>
        <taxon>Hippoboscoidea</taxon>
        <taxon>Glossinidae</taxon>
        <taxon>Glossina</taxon>
    </lineage>
</organism>
<feature type="compositionally biased region" description="Basic and acidic residues" evidence="1">
    <location>
        <begin position="7"/>
        <end position="19"/>
    </location>
</feature>